<dbReference type="EMBL" id="VYSA01000001">
    <property type="protein sequence ID" value="KAA9111599.1"/>
    <property type="molecule type" value="Genomic_DNA"/>
</dbReference>
<dbReference type="PANTHER" id="PTHR30511">
    <property type="entry name" value="ALANINE RACEMASE"/>
    <property type="match status" value="1"/>
</dbReference>
<protein>
    <recommendedName>
        <fullName evidence="4">Alanine racemase C-terminal domain-containing protein</fullName>
    </recommendedName>
</protein>
<sequence length="128" mass="13374">MRLYGSVLGVKPLLAGEGVSYGYAYRAPVDTHVALVTGGYAQGIVRELGGRVRVVIEGSQHPIVGRIAMDACVIDIGDSEIARGATVWFFGDTSTGAPALSDWTAAVGWTAAELVTSVGRLAVREHTS</sequence>
<dbReference type="InterPro" id="IPR011079">
    <property type="entry name" value="Ala_racemase_C"/>
</dbReference>
<comment type="caution">
    <text evidence="5">The sequence shown here is derived from an EMBL/GenBank/DDBJ whole genome shotgun (WGS) entry which is preliminary data.</text>
</comment>
<name>A0A5J5J7Y5_9MICO</name>
<dbReference type="GO" id="GO:0030632">
    <property type="term" value="P:D-alanine biosynthetic process"/>
    <property type="evidence" value="ECO:0007669"/>
    <property type="project" value="TreeGrafter"/>
</dbReference>
<feature type="domain" description="Alanine racemase C-terminal" evidence="4">
    <location>
        <begin position="1"/>
        <end position="127"/>
    </location>
</feature>
<dbReference type="PANTHER" id="PTHR30511:SF0">
    <property type="entry name" value="ALANINE RACEMASE, CATABOLIC-RELATED"/>
    <property type="match status" value="1"/>
</dbReference>
<evidence type="ECO:0000313" key="6">
    <source>
        <dbReference type="Proteomes" id="UP000325827"/>
    </source>
</evidence>
<dbReference type="Pfam" id="PF00842">
    <property type="entry name" value="Ala_racemase_C"/>
    <property type="match status" value="1"/>
</dbReference>
<dbReference type="SUPFAM" id="SSF50621">
    <property type="entry name" value="Alanine racemase C-terminal domain-like"/>
    <property type="match status" value="1"/>
</dbReference>
<dbReference type="GO" id="GO:0005829">
    <property type="term" value="C:cytosol"/>
    <property type="evidence" value="ECO:0007669"/>
    <property type="project" value="TreeGrafter"/>
</dbReference>
<evidence type="ECO:0000313" key="5">
    <source>
        <dbReference type="EMBL" id="KAA9111599.1"/>
    </source>
</evidence>
<comment type="cofactor">
    <cofactor evidence="1">
        <name>pyridoxal 5'-phosphate</name>
        <dbReference type="ChEBI" id="CHEBI:597326"/>
    </cofactor>
</comment>
<proteinExistence type="predicted"/>
<evidence type="ECO:0000259" key="4">
    <source>
        <dbReference type="SMART" id="SM01005"/>
    </source>
</evidence>
<keyword evidence="6" id="KW-1185">Reference proteome</keyword>
<dbReference type="AlphaFoldDB" id="A0A5J5J7Y5"/>
<dbReference type="GO" id="GO:0009252">
    <property type="term" value="P:peptidoglycan biosynthetic process"/>
    <property type="evidence" value="ECO:0007669"/>
    <property type="project" value="TreeGrafter"/>
</dbReference>
<dbReference type="PRINTS" id="PR00992">
    <property type="entry name" value="ALARACEMASE"/>
</dbReference>
<dbReference type="OrthoDB" id="9813814at2"/>
<organism evidence="5 6">
    <name type="scientific">Microbacterium rhizomatis</name>
    <dbReference type="NCBI Taxonomy" id="1631477"/>
    <lineage>
        <taxon>Bacteria</taxon>
        <taxon>Bacillati</taxon>
        <taxon>Actinomycetota</taxon>
        <taxon>Actinomycetes</taxon>
        <taxon>Micrococcales</taxon>
        <taxon>Microbacteriaceae</taxon>
        <taxon>Microbacterium</taxon>
    </lineage>
</organism>
<reference evidence="6" key="1">
    <citation type="submission" date="2019-09" db="EMBL/GenBank/DDBJ databases">
        <title>Mumia zhuanghuii sp. nov. isolated from the intestinal contents of plateau pika (Ochotona curzoniae) in the Qinghai-Tibet plateau of China.</title>
        <authorList>
            <person name="Tian Z."/>
        </authorList>
    </citation>
    <scope>NUCLEOTIDE SEQUENCE [LARGE SCALE GENOMIC DNA]</scope>
    <source>
        <strain evidence="6">JCM 30598</strain>
    </source>
</reference>
<gene>
    <name evidence="5" type="ORF">F6B43_02195</name>
</gene>
<dbReference type="InterPro" id="IPR009006">
    <property type="entry name" value="Ala_racemase/Decarboxylase_C"/>
</dbReference>
<dbReference type="Proteomes" id="UP000325827">
    <property type="component" value="Unassembled WGS sequence"/>
</dbReference>
<evidence type="ECO:0000256" key="1">
    <source>
        <dbReference type="ARBA" id="ARBA00001933"/>
    </source>
</evidence>
<keyword evidence="2" id="KW-0663">Pyridoxal phosphate</keyword>
<dbReference type="GO" id="GO:0030170">
    <property type="term" value="F:pyridoxal phosphate binding"/>
    <property type="evidence" value="ECO:0007669"/>
    <property type="project" value="TreeGrafter"/>
</dbReference>
<accession>A0A5J5J7Y5</accession>
<dbReference type="Gene3D" id="2.40.37.10">
    <property type="entry name" value="Lyase, Ornithine Decarboxylase, Chain A, domain 1"/>
    <property type="match status" value="1"/>
</dbReference>
<dbReference type="GO" id="GO:0008784">
    <property type="term" value="F:alanine racemase activity"/>
    <property type="evidence" value="ECO:0007669"/>
    <property type="project" value="InterPro"/>
</dbReference>
<keyword evidence="3" id="KW-0413">Isomerase</keyword>
<dbReference type="InterPro" id="IPR000821">
    <property type="entry name" value="Ala_racemase"/>
</dbReference>
<dbReference type="SMART" id="SM01005">
    <property type="entry name" value="Ala_racemase_C"/>
    <property type="match status" value="1"/>
</dbReference>
<evidence type="ECO:0000256" key="3">
    <source>
        <dbReference type="ARBA" id="ARBA00023235"/>
    </source>
</evidence>
<evidence type="ECO:0000256" key="2">
    <source>
        <dbReference type="ARBA" id="ARBA00022898"/>
    </source>
</evidence>